<reference evidence="1 2" key="1">
    <citation type="submission" date="2015-01" db="EMBL/GenBank/DDBJ databases">
        <title>Draft Genome Sequence of the Biocontrol and Plant Growth-Promoting Rhizobacteria (PGPR) Pseudomonas fluorescens UM270.</title>
        <authorList>
            <person name="Hernandez-Salmeron J.E."/>
            <person name="Santoyo G."/>
            <person name="Moreno-Hagelsieb G."/>
            <person name="Hernandez-Leon R."/>
        </authorList>
    </citation>
    <scope>NUCLEOTIDE SEQUENCE [LARGE SCALE GENOMIC DNA]</scope>
    <source>
        <strain evidence="1 2">UM270</strain>
    </source>
</reference>
<name>A0A0D0PK52_PSEFL</name>
<dbReference type="Proteomes" id="UP000032101">
    <property type="component" value="Unassembled WGS sequence"/>
</dbReference>
<organism evidence="1 2">
    <name type="scientific">Pseudomonas fluorescens</name>
    <dbReference type="NCBI Taxonomy" id="294"/>
    <lineage>
        <taxon>Bacteria</taxon>
        <taxon>Pseudomonadati</taxon>
        <taxon>Pseudomonadota</taxon>
        <taxon>Gammaproteobacteria</taxon>
        <taxon>Pseudomonadales</taxon>
        <taxon>Pseudomonadaceae</taxon>
        <taxon>Pseudomonas</taxon>
    </lineage>
</organism>
<dbReference type="EMBL" id="JXNZ01000096">
    <property type="protein sequence ID" value="KIQ59098.1"/>
    <property type="molecule type" value="Genomic_DNA"/>
</dbReference>
<evidence type="ECO:0000313" key="2">
    <source>
        <dbReference type="Proteomes" id="UP000032101"/>
    </source>
</evidence>
<sequence>MLLGGGSARIDAVTGVLTLDPAGPDRFVVITVLAPPPRPEMASDDGYIILPLPLFTVPETIRMLRADG</sequence>
<evidence type="ECO:0000313" key="1">
    <source>
        <dbReference type="EMBL" id="KIQ59098.1"/>
    </source>
</evidence>
<gene>
    <name evidence="1" type="ORF">RL74_12420</name>
</gene>
<accession>A0A0D0PK52</accession>
<comment type="caution">
    <text evidence="1">The sequence shown here is derived from an EMBL/GenBank/DDBJ whole genome shotgun (WGS) entry which is preliminary data.</text>
</comment>
<proteinExistence type="predicted"/>
<dbReference type="AlphaFoldDB" id="A0A0D0PK52"/>
<dbReference type="PATRIC" id="fig|294.124.peg.2559"/>
<protein>
    <submittedName>
        <fullName evidence="1">Uncharacterized protein</fullName>
    </submittedName>
</protein>